<dbReference type="Proteomes" id="UP001153555">
    <property type="component" value="Unassembled WGS sequence"/>
</dbReference>
<evidence type="ECO:0000313" key="2">
    <source>
        <dbReference type="EMBL" id="CAA0833874.1"/>
    </source>
</evidence>
<organism evidence="2 3">
    <name type="scientific">Striga hermonthica</name>
    <name type="common">Purple witchweed</name>
    <name type="synonym">Buchnera hermonthica</name>
    <dbReference type="NCBI Taxonomy" id="68872"/>
    <lineage>
        <taxon>Eukaryota</taxon>
        <taxon>Viridiplantae</taxon>
        <taxon>Streptophyta</taxon>
        <taxon>Embryophyta</taxon>
        <taxon>Tracheophyta</taxon>
        <taxon>Spermatophyta</taxon>
        <taxon>Magnoliopsida</taxon>
        <taxon>eudicotyledons</taxon>
        <taxon>Gunneridae</taxon>
        <taxon>Pentapetalae</taxon>
        <taxon>asterids</taxon>
        <taxon>lamiids</taxon>
        <taxon>Lamiales</taxon>
        <taxon>Orobanchaceae</taxon>
        <taxon>Buchnereae</taxon>
        <taxon>Striga</taxon>
    </lineage>
</organism>
<feature type="non-terminal residue" evidence="2">
    <location>
        <position position="61"/>
    </location>
</feature>
<accession>A0A9N7RMY2</accession>
<feature type="transmembrane region" description="Helical" evidence="1">
    <location>
        <begin position="6"/>
        <end position="22"/>
    </location>
</feature>
<evidence type="ECO:0000313" key="3">
    <source>
        <dbReference type="Proteomes" id="UP001153555"/>
    </source>
</evidence>
<keyword evidence="1" id="KW-0472">Membrane</keyword>
<evidence type="ECO:0000256" key="1">
    <source>
        <dbReference type="SAM" id="Phobius"/>
    </source>
</evidence>
<name>A0A9N7RMY2_STRHE</name>
<gene>
    <name evidence="2" type="ORF">SHERM_29130</name>
</gene>
<dbReference type="EMBL" id="CACSLK010027842">
    <property type="protein sequence ID" value="CAA0833874.1"/>
    <property type="molecule type" value="Genomic_DNA"/>
</dbReference>
<dbReference type="AlphaFoldDB" id="A0A9N7RMY2"/>
<reference evidence="2" key="1">
    <citation type="submission" date="2019-12" db="EMBL/GenBank/DDBJ databases">
        <authorList>
            <person name="Scholes J."/>
        </authorList>
    </citation>
    <scope>NUCLEOTIDE SEQUENCE</scope>
</reference>
<comment type="caution">
    <text evidence="2">The sequence shown here is derived from an EMBL/GenBank/DDBJ whole genome shotgun (WGS) entry which is preliminary data.</text>
</comment>
<sequence length="61" mass="7486">FQNRLYIIIHIIFAYKTTINVIKKKNQEFTKTNTNRKASYMKIIQLMIYFLFRSFYIISTI</sequence>
<keyword evidence="3" id="KW-1185">Reference proteome</keyword>
<feature type="transmembrane region" description="Helical" evidence="1">
    <location>
        <begin position="43"/>
        <end position="59"/>
    </location>
</feature>
<proteinExistence type="predicted"/>
<keyword evidence="1" id="KW-1133">Transmembrane helix</keyword>
<protein>
    <submittedName>
        <fullName evidence="2">Uncharacterized protein</fullName>
    </submittedName>
</protein>
<feature type="non-terminal residue" evidence="2">
    <location>
        <position position="1"/>
    </location>
</feature>
<keyword evidence="1" id="KW-0812">Transmembrane</keyword>